<sequence length="43" mass="4823">TIVPNDMFLNSISLNNDQLKLMAGYACIIQDDLFNGLLTVYET</sequence>
<comment type="caution">
    <text evidence="1">The sequence shown here is derived from an EMBL/GenBank/DDBJ whole genome shotgun (WGS) entry which is preliminary data.</text>
</comment>
<organism evidence="1 2">
    <name type="scientific">Rotaria sordida</name>
    <dbReference type="NCBI Taxonomy" id="392033"/>
    <lineage>
        <taxon>Eukaryota</taxon>
        <taxon>Metazoa</taxon>
        <taxon>Spiralia</taxon>
        <taxon>Gnathifera</taxon>
        <taxon>Rotifera</taxon>
        <taxon>Eurotatoria</taxon>
        <taxon>Bdelloidea</taxon>
        <taxon>Philodinida</taxon>
        <taxon>Philodinidae</taxon>
        <taxon>Rotaria</taxon>
    </lineage>
</organism>
<dbReference type="AlphaFoldDB" id="A0A820BNA7"/>
<protein>
    <submittedName>
        <fullName evidence="1">Uncharacterized protein</fullName>
    </submittedName>
</protein>
<evidence type="ECO:0000313" key="2">
    <source>
        <dbReference type="Proteomes" id="UP000663874"/>
    </source>
</evidence>
<gene>
    <name evidence="1" type="ORF">FNK824_LOCUS36416</name>
</gene>
<dbReference type="Proteomes" id="UP000663874">
    <property type="component" value="Unassembled WGS sequence"/>
</dbReference>
<name>A0A820BNA7_9BILA</name>
<dbReference type="EMBL" id="CAJOBE010016795">
    <property type="protein sequence ID" value="CAF4204141.1"/>
    <property type="molecule type" value="Genomic_DNA"/>
</dbReference>
<feature type="non-terminal residue" evidence="1">
    <location>
        <position position="1"/>
    </location>
</feature>
<accession>A0A820BNA7</accession>
<reference evidence="1" key="1">
    <citation type="submission" date="2021-02" db="EMBL/GenBank/DDBJ databases">
        <authorList>
            <person name="Nowell W R."/>
        </authorList>
    </citation>
    <scope>NUCLEOTIDE SEQUENCE</scope>
</reference>
<evidence type="ECO:0000313" key="1">
    <source>
        <dbReference type="EMBL" id="CAF4204141.1"/>
    </source>
</evidence>
<proteinExistence type="predicted"/>